<dbReference type="Proteomes" id="UP000434916">
    <property type="component" value="Unassembled WGS sequence"/>
</dbReference>
<evidence type="ECO:0000313" key="1">
    <source>
        <dbReference type="EMBL" id="MTU40003.1"/>
    </source>
</evidence>
<organism evidence="1 2">
    <name type="scientific">Parabacteroides merdae</name>
    <dbReference type="NCBI Taxonomy" id="46503"/>
    <lineage>
        <taxon>Bacteria</taxon>
        <taxon>Pseudomonadati</taxon>
        <taxon>Bacteroidota</taxon>
        <taxon>Bacteroidia</taxon>
        <taxon>Bacteroidales</taxon>
        <taxon>Tannerellaceae</taxon>
        <taxon>Parabacteroides</taxon>
    </lineage>
</organism>
<keyword evidence="2" id="KW-1185">Reference proteome</keyword>
<comment type="caution">
    <text evidence="1">The sequence shown here is derived from an EMBL/GenBank/DDBJ whole genome shotgun (WGS) entry which is preliminary data.</text>
</comment>
<evidence type="ECO:0000313" key="2">
    <source>
        <dbReference type="Proteomes" id="UP000434916"/>
    </source>
</evidence>
<protein>
    <submittedName>
        <fullName evidence="1">Uncharacterized protein</fullName>
    </submittedName>
</protein>
<dbReference type="EMBL" id="WNCN01000012">
    <property type="protein sequence ID" value="MTU40003.1"/>
    <property type="molecule type" value="Genomic_DNA"/>
</dbReference>
<gene>
    <name evidence="1" type="ORF">GMD82_11080</name>
</gene>
<proteinExistence type="predicted"/>
<reference evidence="1 2" key="1">
    <citation type="journal article" date="2019" name="Nat. Med.">
        <title>A library of human gut bacterial isolates paired with longitudinal multiomics data enables mechanistic microbiome research.</title>
        <authorList>
            <person name="Poyet M."/>
            <person name="Groussin M."/>
            <person name="Gibbons S.M."/>
            <person name="Avila-Pacheco J."/>
            <person name="Jiang X."/>
            <person name="Kearney S.M."/>
            <person name="Perrotta A.R."/>
            <person name="Berdy B."/>
            <person name="Zhao S."/>
            <person name="Lieberman T.D."/>
            <person name="Swanson P.K."/>
            <person name="Smith M."/>
            <person name="Roesemann S."/>
            <person name="Alexander J.E."/>
            <person name="Rich S.A."/>
            <person name="Livny J."/>
            <person name="Vlamakis H."/>
            <person name="Clish C."/>
            <person name="Bullock K."/>
            <person name="Deik A."/>
            <person name="Scott J."/>
            <person name="Pierce K.A."/>
            <person name="Xavier R.J."/>
            <person name="Alm E.J."/>
        </authorList>
    </citation>
    <scope>NUCLEOTIDE SEQUENCE [LARGE SCALE GENOMIC DNA]</scope>
    <source>
        <strain evidence="1 2">BIOML-A29</strain>
    </source>
</reference>
<name>A0ABW9SC84_9BACT</name>
<accession>A0ABW9SC84</accession>
<dbReference type="RefSeq" id="WP_155144012.1">
    <property type="nucleotide sequence ID" value="NZ_JBDMDC010000063.1"/>
</dbReference>
<sequence>MEREDIEKAAKDYSIGKTHFRRSVLKEVDADDYVLRKDNCREDFITGAEWRINSVWHDAANGKAENKPALIEYTHRDGSCGYLVVPNPQEVKEAIDRWAYIEDLLPNTEE</sequence>